<reference evidence="3" key="1">
    <citation type="journal article" date="2019" name="Int. J. Syst. Evol. Microbiol.">
        <title>The Global Catalogue of Microorganisms (GCM) 10K type strain sequencing project: providing services to taxonomists for standard genome sequencing and annotation.</title>
        <authorList>
            <consortium name="The Broad Institute Genomics Platform"/>
            <consortium name="The Broad Institute Genome Sequencing Center for Infectious Disease"/>
            <person name="Wu L."/>
            <person name="Ma J."/>
        </authorList>
    </citation>
    <scope>NUCLEOTIDE SEQUENCE [LARGE SCALE GENOMIC DNA]</scope>
    <source>
        <strain evidence="3">CGMCC 1.13681</strain>
    </source>
</reference>
<feature type="chain" id="PRO_5046007438" description="Secreted protein" evidence="1">
    <location>
        <begin position="30"/>
        <end position="315"/>
    </location>
</feature>
<evidence type="ECO:0008006" key="4">
    <source>
        <dbReference type="Google" id="ProtNLM"/>
    </source>
</evidence>
<keyword evidence="1" id="KW-0732">Signal</keyword>
<sequence length="315" mass="31646">MNSRPRTRLAALCGVTALATLTTLATATAATPVLNGGWAPYDRCPVDAAAMLAADGLDQTPQCVVASSTGGSIKLGRTVVPVGKVNVQFGAIQHSDGTTSVVAPTSGAITGDTATVPGGLLGLMCPSSIPVIGPICKALIEDNSLNKITATVVSAGAPRDFNQYAAIVPGEPIVTVPIKIKLKNPFLSDNCYIGSNSNPILLKPRNAVEPAFAGEIFNGNGTPAPEGEAGDLTRLSFSGSPLTDSTFSVPGANGCGLLGAIDLAVNLKTGIPAGSGTNSITLTNAQLGVMAPYDATSTAPNAGQAFSGYWHSAAN</sequence>
<dbReference type="RefSeq" id="WP_386412726.1">
    <property type="nucleotide sequence ID" value="NZ_JBHSZO010000006.1"/>
</dbReference>
<evidence type="ECO:0000313" key="3">
    <source>
        <dbReference type="Proteomes" id="UP001596413"/>
    </source>
</evidence>
<accession>A0ABW2GE88</accession>
<comment type="caution">
    <text evidence="2">The sequence shown here is derived from an EMBL/GenBank/DDBJ whole genome shotgun (WGS) entry which is preliminary data.</text>
</comment>
<gene>
    <name evidence="2" type="ORF">ACFQLX_05870</name>
</gene>
<feature type="signal peptide" evidence="1">
    <location>
        <begin position="1"/>
        <end position="29"/>
    </location>
</feature>
<evidence type="ECO:0000256" key="1">
    <source>
        <dbReference type="SAM" id="SignalP"/>
    </source>
</evidence>
<dbReference type="Proteomes" id="UP001596413">
    <property type="component" value="Unassembled WGS sequence"/>
</dbReference>
<protein>
    <recommendedName>
        <fullName evidence="4">Secreted protein</fullName>
    </recommendedName>
</protein>
<keyword evidence="3" id="KW-1185">Reference proteome</keyword>
<evidence type="ECO:0000313" key="2">
    <source>
        <dbReference type="EMBL" id="MFC7217701.1"/>
    </source>
</evidence>
<name>A0ABW2GE88_9ACTN</name>
<dbReference type="EMBL" id="JBHSZO010000006">
    <property type="protein sequence ID" value="MFC7217701.1"/>
    <property type="molecule type" value="Genomic_DNA"/>
</dbReference>
<proteinExistence type="predicted"/>
<organism evidence="2 3">
    <name type="scientific">Streptomyces polyrhachis</name>
    <dbReference type="NCBI Taxonomy" id="1282885"/>
    <lineage>
        <taxon>Bacteria</taxon>
        <taxon>Bacillati</taxon>
        <taxon>Actinomycetota</taxon>
        <taxon>Actinomycetes</taxon>
        <taxon>Kitasatosporales</taxon>
        <taxon>Streptomycetaceae</taxon>
        <taxon>Streptomyces</taxon>
    </lineage>
</organism>